<evidence type="ECO:0000256" key="5">
    <source>
        <dbReference type="SAM" id="Coils"/>
    </source>
</evidence>
<evidence type="ECO:0000256" key="3">
    <source>
        <dbReference type="ARBA" id="ARBA00022824"/>
    </source>
</evidence>
<feature type="compositionally biased region" description="Basic and acidic residues" evidence="6">
    <location>
        <begin position="195"/>
        <end position="222"/>
    </location>
</feature>
<dbReference type="SUPFAM" id="SSF53067">
    <property type="entry name" value="Actin-like ATPase domain"/>
    <property type="match status" value="2"/>
</dbReference>
<dbReference type="PROSITE" id="PS00329">
    <property type="entry name" value="HSP70_2"/>
    <property type="match status" value="1"/>
</dbReference>
<dbReference type="SUPFAM" id="SSF100920">
    <property type="entry name" value="Heat shock protein 70kD (HSP70), peptide-binding domain"/>
    <property type="match status" value="1"/>
</dbReference>
<protein>
    <submittedName>
        <fullName evidence="8">Luminal-binding protein 5</fullName>
    </submittedName>
</protein>
<dbReference type="CDD" id="cd10241">
    <property type="entry name" value="ASKHA_NBD_HSP70_BiP"/>
    <property type="match status" value="1"/>
</dbReference>
<dbReference type="PRINTS" id="PR00301">
    <property type="entry name" value="HEATSHOCK70"/>
</dbReference>
<dbReference type="InterPro" id="IPR029048">
    <property type="entry name" value="HSP70_C_sf"/>
</dbReference>
<proteinExistence type="inferred from homology"/>
<dbReference type="InterPro" id="IPR013126">
    <property type="entry name" value="Hsp_70_fam"/>
</dbReference>
<dbReference type="InterPro" id="IPR042050">
    <property type="entry name" value="BIP_NBD"/>
</dbReference>
<feature type="domain" description="Pinin/SDK/MemA protein" evidence="7">
    <location>
        <begin position="166"/>
        <end position="280"/>
    </location>
</feature>
<evidence type="ECO:0000256" key="2">
    <source>
        <dbReference type="ARBA" id="ARBA00022741"/>
    </source>
</evidence>
<dbReference type="PROSITE" id="PS01036">
    <property type="entry name" value="HSP70_3"/>
    <property type="match status" value="1"/>
</dbReference>
<organism evidence="8">
    <name type="scientific">Sesamum calycinum</name>
    <dbReference type="NCBI Taxonomy" id="2727403"/>
    <lineage>
        <taxon>Eukaryota</taxon>
        <taxon>Viridiplantae</taxon>
        <taxon>Streptophyta</taxon>
        <taxon>Embryophyta</taxon>
        <taxon>Tracheophyta</taxon>
        <taxon>Spermatophyta</taxon>
        <taxon>Magnoliopsida</taxon>
        <taxon>eudicotyledons</taxon>
        <taxon>Gunneridae</taxon>
        <taxon>Pentapetalae</taxon>
        <taxon>asterids</taxon>
        <taxon>lamiids</taxon>
        <taxon>Lamiales</taxon>
        <taxon>Pedaliaceae</taxon>
        <taxon>Sesamum</taxon>
    </lineage>
</organism>
<dbReference type="Pfam" id="PF04696">
    <property type="entry name" value="Pinin_SDK_memA"/>
    <property type="match status" value="1"/>
</dbReference>
<evidence type="ECO:0000256" key="6">
    <source>
        <dbReference type="SAM" id="MobiDB-lite"/>
    </source>
</evidence>
<keyword evidence="5" id="KW-0175">Coiled coil</keyword>
<dbReference type="InterPro" id="IPR006786">
    <property type="entry name" value="Pinin_SDK_MemA"/>
</dbReference>
<keyword evidence="4" id="KW-0067">ATP-binding</keyword>
<dbReference type="FunFam" id="3.90.640.10:FF:000002">
    <property type="entry name" value="Heat shock 70 kDa"/>
    <property type="match status" value="1"/>
</dbReference>
<dbReference type="InterPro" id="IPR029047">
    <property type="entry name" value="HSP70_peptide-bd_sf"/>
</dbReference>
<dbReference type="SUPFAM" id="SSF100934">
    <property type="entry name" value="Heat shock protein 70kD (HSP70), C-terminal subdomain"/>
    <property type="match status" value="1"/>
</dbReference>
<feature type="compositionally biased region" description="Basic and acidic residues" evidence="6">
    <location>
        <begin position="131"/>
        <end position="144"/>
    </location>
</feature>
<feature type="compositionally biased region" description="Basic and acidic residues" evidence="6">
    <location>
        <begin position="151"/>
        <end position="161"/>
    </location>
</feature>
<dbReference type="GO" id="GO:0140662">
    <property type="term" value="F:ATP-dependent protein folding chaperone"/>
    <property type="evidence" value="ECO:0007669"/>
    <property type="project" value="InterPro"/>
</dbReference>
<dbReference type="FunFam" id="2.60.34.10:FF:000002">
    <property type="entry name" value="Heat shock 70 kDa"/>
    <property type="match status" value="1"/>
</dbReference>
<evidence type="ECO:0000256" key="4">
    <source>
        <dbReference type="ARBA" id="ARBA00022840"/>
    </source>
</evidence>
<dbReference type="Gene3D" id="1.20.1270.10">
    <property type="match status" value="1"/>
</dbReference>
<dbReference type="Gene3D" id="3.90.640.10">
    <property type="entry name" value="Actin, Chain A, domain 4"/>
    <property type="match status" value="1"/>
</dbReference>
<reference evidence="8" key="2">
    <citation type="journal article" date="2024" name="Plant">
        <title>Genomic evolution and insights into agronomic trait innovations of Sesamum species.</title>
        <authorList>
            <person name="Miao H."/>
            <person name="Wang L."/>
            <person name="Qu L."/>
            <person name="Liu H."/>
            <person name="Sun Y."/>
            <person name="Le M."/>
            <person name="Wang Q."/>
            <person name="Wei S."/>
            <person name="Zheng Y."/>
            <person name="Lin W."/>
            <person name="Duan Y."/>
            <person name="Cao H."/>
            <person name="Xiong S."/>
            <person name="Wang X."/>
            <person name="Wei L."/>
            <person name="Li C."/>
            <person name="Ma Q."/>
            <person name="Ju M."/>
            <person name="Zhao R."/>
            <person name="Li G."/>
            <person name="Mu C."/>
            <person name="Tian Q."/>
            <person name="Mei H."/>
            <person name="Zhang T."/>
            <person name="Gao T."/>
            <person name="Zhang H."/>
        </authorList>
    </citation>
    <scope>NUCLEOTIDE SEQUENCE</scope>
    <source>
        <strain evidence="8">KEN8</strain>
    </source>
</reference>
<dbReference type="InterPro" id="IPR043129">
    <property type="entry name" value="ATPase_NBD"/>
</dbReference>
<feature type="coiled-coil region" evidence="5">
    <location>
        <begin position="1053"/>
        <end position="1087"/>
    </location>
</feature>
<keyword evidence="2" id="KW-0547">Nucleotide-binding</keyword>
<dbReference type="FunFam" id="3.30.420.40:FF:000545">
    <property type="entry name" value="Endoplasmic reticulum chaperone BiP"/>
    <property type="match status" value="1"/>
</dbReference>
<evidence type="ECO:0000256" key="1">
    <source>
        <dbReference type="ARBA" id="ARBA00007381"/>
    </source>
</evidence>
<comment type="caution">
    <text evidence="8">The sequence shown here is derived from an EMBL/GenBank/DDBJ whole genome shotgun (WGS) entry which is preliminary data.</text>
</comment>
<feature type="coiled-coil region" evidence="5">
    <location>
        <begin position="4"/>
        <end position="31"/>
    </location>
</feature>
<feature type="region of interest" description="Disordered" evidence="6">
    <location>
        <begin position="194"/>
        <end position="222"/>
    </location>
</feature>
<comment type="similarity">
    <text evidence="1">Belongs to the heat shock protein 70 family.</text>
</comment>
<name>A0AAW2PRS8_9LAMI</name>
<accession>A0AAW2PRS8</accession>
<dbReference type="GO" id="GO:0005524">
    <property type="term" value="F:ATP binding"/>
    <property type="evidence" value="ECO:0007669"/>
    <property type="project" value="UniProtKB-KW"/>
</dbReference>
<reference evidence="8" key="1">
    <citation type="submission" date="2020-06" db="EMBL/GenBank/DDBJ databases">
        <authorList>
            <person name="Li T."/>
            <person name="Hu X."/>
            <person name="Zhang T."/>
            <person name="Song X."/>
            <person name="Zhang H."/>
            <person name="Dai N."/>
            <person name="Sheng W."/>
            <person name="Hou X."/>
            <person name="Wei L."/>
        </authorList>
    </citation>
    <scope>NUCLEOTIDE SEQUENCE</scope>
    <source>
        <strain evidence="8">KEN8</strain>
        <tissue evidence="8">Leaf</tissue>
    </source>
</reference>
<dbReference type="InterPro" id="IPR018181">
    <property type="entry name" value="Heat_shock_70_CS"/>
</dbReference>
<dbReference type="PANTHER" id="PTHR19375">
    <property type="entry name" value="HEAT SHOCK PROTEIN 70KDA"/>
    <property type="match status" value="1"/>
</dbReference>
<feature type="compositionally biased region" description="Polar residues" evidence="6">
    <location>
        <begin position="116"/>
        <end position="130"/>
    </location>
</feature>
<sequence>MGSTAVAEKTEEELRKEIDELYRQQREITERLRDPRGIRRGGLSGAGPRNFAANGGRQRGFVRPAERNDAEDQPPAKRRLSSAVVKVEDGEIAEEGSEAATDVQKKDLASEMGESGNENAGQGEKNPSNWSRRDGNQRSSKTDFEIPPAEHIPRVLPKNEDPSLVSRNKRMLGQLLGTLERFRKEDMQLSGTEAYMRRSDSLKRAEQRAREESEKLRQQEREQIAEKRKRDLTLRARIAAKAEEKKLELLFLRWSEHQKKLGNFIRTKAEPPIYYMFSKPLDLATLTEQQKEQMFQEWKAARREELSQYQKQIAEQYVANVDKELERWQNGRKGRRANNDMANLQETMDKELETHQLEHGPKTRKIPGQDNNEDEDDVEDINVGEDDMMDDVLGVDDNRRVDETVKVEEAGNGSPIEEKKDDWCLAENTRIIMAFKEKAVCFLLLFASEFLIGIAAAAESSESQTVIGIDLGTTYSCVGVYRHGKLEIIANDQGNRITPSWVAFTDTERLIGEAAKNQAALNPERTIFDVKRFIGRKFDDPEVQRDMKMLPYKVVGKDAEAYLGKKIKRAVITVPAYFNDAQRQATKDAGTIAGLHVERIINEPTAAAIAYGLDKEGERNVLVFDLGGGTFDVSLLSIDNGVFEVLATSGDTHLGGEDFDHRVMNYFVKLIKKKYNKDISQDKRALGKLRKECERAKRALSNQHQVRVEIEALFDGVDLSEALTRARFEELNIDLFKKTMGPVKRALEDANLSKFDVHDIVLVGGSTRVPKVQQLLKEFFGGKEPNKGVNPDEAVAHGAAVQGGLLSGEGGEETEKIVLIDRTPLSLGIETVGGVMTKLIPRNTVKPTKKSQVFTTYQDQQTTVSIKVYEGERALTKDCRELGSFELSGISPAPRGVPQIEVTFEVDVNGILHVQAEDKAAKMSESIAITNEKGRLSEEEIEEKVREAEEFAEEDRRIRERIEARNGLETYIFNMKSTINDKLAERISSEDKDEIESALKDAMEWLDDNQHADKDELDERTRELEALCNPIIKKAASATLVLASSELRKLHHRKATSEKLRIIREALREAEERVVRYEERHDHILTQLCSYYMINQNLEEALSGARQAMNEALACAVALRELHMESIIAAYSYPP</sequence>
<feature type="coiled-coil region" evidence="5">
    <location>
        <begin position="672"/>
        <end position="699"/>
    </location>
</feature>
<dbReference type="Gene3D" id="2.60.34.10">
    <property type="entry name" value="Substrate Binding Domain Of DNAk, Chain A, domain 1"/>
    <property type="match status" value="1"/>
</dbReference>
<feature type="region of interest" description="Disordered" evidence="6">
    <location>
        <begin position="31"/>
        <end position="162"/>
    </location>
</feature>
<dbReference type="EMBL" id="JACGWM010000008">
    <property type="protein sequence ID" value="KAL0357126.1"/>
    <property type="molecule type" value="Genomic_DNA"/>
</dbReference>
<dbReference type="Gene3D" id="3.30.420.40">
    <property type="match status" value="3"/>
</dbReference>
<gene>
    <name evidence="8" type="ORF">Scaly_1398300</name>
</gene>
<dbReference type="AlphaFoldDB" id="A0AAW2PRS8"/>
<evidence type="ECO:0000313" key="8">
    <source>
        <dbReference type="EMBL" id="KAL0357126.1"/>
    </source>
</evidence>
<dbReference type="PROSITE" id="PS00297">
    <property type="entry name" value="HSP70_1"/>
    <property type="match status" value="1"/>
</dbReference>
<dbReference type="Pfam" id="PF00012">
    <property type="entry name" value="HSP70"/>
    <property type="match status" value="1"/>
</dbReference>
<evidence type="ECO:0000259" key="7">
    <source>
        <dbReference type="Pfam" id="PF04696"/>
    </source>
</evidence>
<feature type="region of interest" description="Disordered" evidence="6">
    <location>
        <begin position="354"/>
        <end position="376"/>
    </location>
</feature>
<keyword evidence="3" id="KW-0256">Endoplasmic reticulum</keyword>